<accession>A0A8X6VT21</accession>
<proteinExistence type="predicted"/>
<keyword evidence="2" id="KW-1185">Reference proteome</keyword>
<gene>
    <name evidence="1" type="ORF">TNCV_3294931</name>
</gene>
<sequence length="99" mass="10942">MGEPLPTPTNGATVRHQLVKFVKGRITRISKFLECLNADDPKANSESASMCSLDNLTEVFQSTGDATGDKYQVDQECATARRDSYLVIAERHPIDRSVK</sequence>
<dbReference type="Proteomes" id="UP000887159">
    <property type="component" value="Unassembled WGS sequence"/>
</dbReference>
<evidence type="ECO:0000313" key="1">
    <source>
        <dbReference type="EMBL" id="GFY21849.1"/>
    </source>
</evidence>
<dbReference type="AlphaFoldDB" id="A0A8X6VT21"/>
<organism evidence="1 2">
    <name type="scientific">Trichonephila clavipes</name>
    <name type="common">Golden silk orbweaver</name>
    <name type="synonym">Nephila clavipes</name>
    <dbReference type="NCBI Taxonomy" id="2585209"/>
    <lineage>
        <taxon>Eukaryota</taxon>
        <taxon>Metazoa</taxon>
        <taxon>Ecdysozoa</taxon>
        <taxon>Arthropoda</taxon>
        <taxon>Chelicerata</taxon>
        <taxon>Arachnida</taxon>
        <taxon>Araneae</taxon>
        <taxon>Araneomorphae</taxon>
        <taxon>Entelegynae</taxon>
        <taxon>Araneoidea</taxon>
        <taxon>Nephilidae</taxon>
        <taxon>Trichonephila</taxon>
    </lineage>
</organism>
<comment type="caution">
    <text evidence="1">The sequence shown here is derived from an EMBL/GenBank/DDBJ whole genome shotgun (WGS) entry which is preliminary data.</text>
</comment>
<reference evidence="1" key="1">
    <citation type="submission" date="2020-08" db="EMBL/GenBank/DDBJ databases">
        <title>Multicomponent nature underlies the extraordinary mechanical properties of spider dragline silk.</title>
        <authorList>
            <person name="Kono N."/>
            <person name="Nakamura H."/>
            <person name="Mori M."/>
            <person name="Yoshida Y."/>
            <person name="Ohtoshi R."/>
            <person name="Malay A.D."/>
            <person name="Moran D.A.P."/>
            <person name="Tomita M."/>
            <person name="Numata K."/>
            <person name="Arakawa K."/>
        </authorList>
    </citation>
    <scope>NUCLEOTIDE SEQUENCE</scope>
</reference>
<protein>
    <submittedName>
        <fullName evidence="1">Uncharacterized protein</fullName>
    </submittedName>
</protein>
<dbReference type="EMBL" id="BMAU01021359">
    <property type="protein sequence ID" value="GFY21849.1"/>
    <property type="molecule type" value="Genomic_DNA"/>
</dbReference>
<name>A0A8X6VT21_TRICX</name>
<evidence type="ECO:0000313" key="2">
    <source>
        <dbReference type="Proteomes" id="UP000887159"/>
    </source>
</evidence>